<dbReference type="Gene3D" id="3.90.1200.10">
    <property type="match status" value="1"/>
</dbReference>
<sequence>MTMTSGRFTETAMTNAMRKVTGDLQIPSDGARLLRLTNNAVFALPDVGLVIRITRSHGLHDRVHKLARLGVWFAGIDAPTIRLAPGHEQPFTVDGLLATIWTYVPPCPPEPTGHDLGRVLRQFHALGSPPFDLPAWDPIGDARRRIVDAEALNDSDRKVLLRWCDQLAPRVARLNAQAAGGLIHADAYIGNLLRENPDRVVLCDFDATCTGPWQVDLAAVAVGESRFGRTGAYAGLAAAYGYDITTDPDWPTFREARELKMVAAAVPLLASSPYIAEQFQIRLQSITNDDPDIRWTPFADLRQPEQREA</sequence>
<reference evidence="3" key="1">
    <citation type="journal article" date="2019" name="Int. J. Syst. Evol. Microbiol.">
        <title>The Global Catalogue of Microorganisms (GCM) 10K type strain sequencing project: providing services to taxonomists for standard genome sequencing and annotation.</title>
        <authorList>
            <consortium name="The Broad Institute Genomics Platform"/>
            <consortium name="The Broad Institute Genome Sequencing Center for Infectious Disease"/>
            <person name="Wu L."/>
            <person name="Ma J."/>
        </authorList>
    </citation>
    <scope>NUCLEOTIDE SEQUENCE [LARGE SCALE GENOMIC DNA]</scope>
    <source>
        <strain evidence="3">CGMCC 4.7152</strain>
    </source>
</reference>
<dbReference type="EMBL" id="JBHSIU010000041">
    <property type="protein sequence ID" value="MFC5001902.1"/>
    <property type="molecule type" value="Genomic_DNA"/>
</dbReference>
<dbReference type="Proteomes" id="UP001595912">
    <property type="component" value="Unassembled WGS sequence"/>
</dbReference>
<keyword evidence="3" id="KW-1185">Reference proteome</keyword>
<name>A0ABV9VZT6_9ACTN</name>
<dbReference type="InterPro" id="IPR002575">
    <property type="entry name" value="Aminoglycoside_PTrfase"/>
</dbReference>
<accession>A0ABV9VZT6</accession>
<evidence type="ECO:0000259" key="1">
    <source>
        <dbReference type="Pfam" id="PF01636"/>
    </source>
</evidence>
<dbReference type="Pfam" id="PF01636">
    <property type="entry name" value="APH"/>
    <property type="match status" value="1"/>
</dbReference>
<evidence type="ECO:0000313" key="2">
    <source>
        <dbReference type="EMBL" id="MFC5001902.1"/>
    </source>
</evidence>
<evidence type="ECO:0000313" key="3">
    <source>
        <dbReference type="Proteomes" id="UP001595912"/>
    </source>
</evidence>
<comment type="caution">
    <text evidence="2">The sequence shown here is derived from an EMBL/GenBank/DDBJ whole genome shotgun (WGS) entry which is preliminary data.</text>
</comment>
<gene>
    <name evidence="2" type="ORF">ACFPIJ_29205</name>
</gene>
<dbReference type="SUPFAM" id="SSF56112">
    <property type="entry name" value="Protein kinase-like (PK-like)"/>
    <property type="match status" value="1"/>
</dbReference>
<proteinExistence type="predicted"/>
<feature type="domain" description="Aminoglycoside phosphotransferase" evidence="1">
    <location>
        <begin position="49"/>
        <end position="254"/>
    </location>
</feature>
<dbReference type="RefSeq" id="WP_380119484.1">
    <property type="nucleotide sequence ID" value="NZ_JBHSIU010000041.1"/>
</dbReference>
<organism evidence="2 3">
    <name type="scientific">Dactylosporangium cerinum</name>
    <dbReference type="NCBI Taxonomy" id="1434730"/>
    <lineage>
        <taxon>Bacteria</taxon>
        <taxon>Bacillati</taxon>
        <taxon>Actinomycetota</taxon>
        <taxon>Actinomycetes</taxon>
        <taxon>Micromonosporales</taxon>
        <taxon>Micromonosporaceae</taxon>
        <taxon>Dactylosporangium</taxon>
    </lineage>
</organism>
<dbReference type="InterPro" id="IPR011009">
    <property type="entry name" value="Kinase-like_dom_sf"/>
</dbReference>
<protein>
    <submittedName>
        <fullName evidence="2">Phosphotransferase enzyme family protein</fullName>
    </submittedName>
</protein>